<feature type="transmembrane region" description="Helical" evidence="1">
    <location>
        <begin position="6"/>
        <end position="25"/>
    </location>
</feature>
<keyword evidence="1" id="KW-0812">Transmembrane</keyword>
<sequence>MMYIFSTILAPIIVGCVLATFNYWLEMRSKKKKRQSRR</sequence>
<keyword evidence="1" id="KW-1133">Transmembrane helix</keyword>
<dbReference type="Proteomes" id="UP000569903">
    <property type="component" value="Unassembled WGS sequence"/>
</dbReference>
<evidence type="ECO:0000313" key="3">
    <source>
        <dbReference type="Proteomes" id="UP000569903"/>
    </source>
</evidence>
<name>A0A841YUN9_9LIST</name>
<proteinExistence type="predicted"/>
<evidence type="ECO:0000313" key="2">
    <source>
        <dbReference type="EMBL" id="MBC1457184.1"/>
    </source>
</evidence>
<accession>A0A841YUN9</accession>
<evidence type="ECO:0000256" key="1">
    <source>
        <dbReference type="SAM" id="Phobius"/>
    </source>
</evidence>
<organism evidence="2 3">
    <name type="scientific">Listeria newyorkensis</name>
    <dbReference type="NCBI Taxonomy" id="1497681"/>
    <lineage>
        <taxon>Bacteria</taxon>
        <taxon>Bacillati</taxon>
        <taxon>Bacillota</taxon>
        <taxon>Bacilli</taxon>
        <taxon>Bacillales</taxon>
        <taxon>Listeriaceae</taxon>
        <taxon>Listeria</taxon>
    </lineage>
</organism>
<gene>
    <name evidence="2" type="ORF">HB850_05405</name>
</gene>
<dbReference type="NCBIfam" id="NF033608">
    <property type="entry name" value="type_I_tox_Fst"/>
    <property type="match status" value="1"/>
</dbReference>
<dbReference type="AlphaFoldDB" id="A0A841YUN9"/>
<comment type="caution">
    <text evidence="2">The sequence shown here is derived from an EMBL/GenBank/DDBJ whole genome shotgun (WGS) entry which is preliminary data.</text>
</comment>
<dbReference type="EMBL" id="JAARQN010000003">
    <property type="protein sequence ID" value="MBC1457184.1"/>
    <property type="molecule type" value="Genomic_DNA"/>
</dbReference>
<reference evidence="2 3" key="1">
    <citation type="submission" date="2020-03" db="EMBL/GenBank/DDBJ databases">
        <title>Soil Listeria distribution.</title>
        <authorList>
            <person name="Liao J."/>
            <person name="Wiedmann M."/>
        </authorList>
    </citation>
    <scope>NUCLEOTIDE SEQUENCE [LARGE SCALE GENOMIC DNA]</scope>
    <source>
        <strain evidence="2 3">FSL L7-1614</strain>
    </source>
</reference>
<protein>
    <submittedName>
        <fullName evidence="2">Type I toxin-antitoxin system Fst family toxin</fullName>
    </submittedName>
</protein>
<keyword evidence="1" id="KW-0472">Membrane</keyword>